<dbReference type="AlphaFoldDB" id="A0A9P7EQT6"/>
<protein>
    <recommendedName>
        <fullName evidence="3">CxC2-like cysteine cluster KDZ transposase-associated domain-containing protein</fullName>
    </recommendedName>
</protein>
<dbReference type="Proteomes" id="UP000823399">
    <property type="component" value="Unassembled WGS sequence"/>
</dbReference>
<proteinExistence type="predicted"/>
<dbReference type="InterPro" id="IPR040521">
    <property type="entry name" value="KDZ"/>
</dbReference>
<dbReference type="OrthoDB" id="3235114at2759"/>
<dbReference type="RefSeq" id="XP_041283965.1">
    <property type="nucleotide sequence ID" value="XM_041442900.1"/>
</dbReference>
<evidence type="ECO:0000313" key="2">
    <source>
        <dbReference type="Proteomes" id="UP000823399"/>
    </source>
</evidence>
<evidence type="ECO:0008006" key="3">
    <source>
        <dbReference type="Google" id="ProtNLM"/>
    </source>
</evidence>
<dbReference type="Pfam" id="PF18758">
    <property type="entry name" value="KDZ"/>
    <property type="match status" value="1"/>
</dbReference>
<reference evidence="1" key="1">
    <citation type="journal article" date="2020" name="New Phytol.">
        <title>Comparative genomics reveals dynamic genome evolution in host specialist ectomycorrhizal fungi.</title>
        <authorList>
            <person name="Lofgren L.A."/>
            <person name="Nguyen N.H."/>
            <person name="Vilgalys R."/>
            <person name="Ruytinx J."/>
            <person name="Liao H.L."/>
            <person name="Branco S."/>
            <person name="Kuo A."/>
            <person name="LaButti K."/>
            <person name="Lipzen A."/>
            <person name="Andreopoulos W."/>
            <person name="Pangilinan J."/>
            <person name="Riley R."/>
            <person name="Hundley H."/>
            <person name="Na H."/>
            <person name="Barry K."/>
            <person name="Grigoriev I.V."/>
            <person name="Stajich J.E."/>
            <person name="Kennedy P.G."/>
        </authorList>
    </citation>
    <scope>NUCLEOTIDE SEQUENCE</scope>
    <source>
        <strain evidence="1">FC423</strain>
    </source>
</reference>
<organism evidence="1 2">
    <name type="scientific">Suillus discolor</name>
    <dbReference type="NCBI Taxonomy" id="1912936"/>
    <lineage>
        <taxon>Eukaryota</taxon>
        <taxon>Fungi</taxon>
        <taxon>Dikarya</taxon>
        <taxon>Basidiomycota</taxon>
        <taxon>Agaricomycotina</taxon>
        <taxon>Agaricomycetes</taxon>
        <taxon>Agaricomycetidae</taxon>
        <taxon>Boletales</taxon>
        <taxon>Suillineae</taxon>
        <taxon>Suillaceae</taxon>
        <taxon>Suillus</taxon>
    </lineage>
</organism>
<dbReference type="GeneID" id="64705159"/>
<evidence type="ECO:0000313" key="1">
    <source>
        <dbReference type="EMBL" id="KAG2079402.1"/>
    </source>
</evidence>
<sequence>MLKRFGRGHDPSGIDGTLQGECVVLCPVCPQPGNNLPDGWQTATKAKWWLYAVFLAIDANFRLKRRNISSDQADPSLSKGWVYFVDKKDYKAFLAEHLTDVQEKSMCSSHNTVNMADTKQLQGLTATGVGTVDCAHNNFKWPNGVWDLLRRYINMDYLFFSTLRGMQLEMLNVIPSIHGLDYLSKVIHFFVPKFHLPAHVAKCQMIFSFNFTRFVGRTDGEAPERGWSNINPVASKIGIGKDCRLGASLLYKMKDALAEKAAHALAFEEFDAVITLEHHSAWLAEMQAWEDNPNDTSISNPLKAKAMAIMQAGVRLKLAELEAEELQQGIDSLHPEISPSMLIASGIDLEEEQHRLANITESMGQHATDTQKGSLMQMRNSLRWNGCVVKVQILMLRMPLPASPKAHGLRKKIPVSVDGAQEPSYNHEKNSWQGRLEELADDHVKPSWTHMLLVKVLRQAVVCD</sequence>
<accession>A0A9P7EQT6</accession>
<comment type="caution">
    <text evidence="1">The sequence shown here is derived from an EMBL/GenBank/DDBJ whole genome shotgun (WGS) entry which is preliminary data.</text>
</comment>
<dbReference type="EMBL" id="JABBWM010000782">
    <property type="protein sequence ID" value="KAG2079402.1"/>
    <property type="molecule type" value="Genomic_DNA"/>
</dbReference>
<name>A0A9P7EQT6_9AGAM</name>
<keyword evidence="2" id="KW-1185">Reference proteome</keyword>
<gene>
    <name evidence="1" type="ORF">F5147DRAFT_785092</name>
</gene>